<keyword evidence="4" id="KW-0547">Nucleotide-binding</keyword>
<name>A0A645GJ72_9ZZZZ</name>
<keyword evidence="2" id="KW-0813">Transport</keyword>
<evidence type="ECO:0000256" key="7">
    <source>
        <dbReference type="ARBA" id="ARBA00023136"/>
    </source>
</evidence>
<dbReference type="PROSITE" id="PS00211">
    <property type="entry name" value="ABC_TRANSPORTER_1"/>
    <property type="match status" value="1"/>
</dbReference>
<comment type="caution">
    <text evidence="9">The sequence shown here is derived from an EMBL/GenBank/DDBJ whole genome shotgun (WGS) entry which is preliminary data.</text>
</comment>
<dbReference type="AlphaFoldDB" id="A0A645GJ72"/>
<organism evidence="9">
    <name type="scientific">bioreactor metagenome</name>
    <dbReference type="NCBI Taxonomy" id="1076179"/>
    <lineage>
        <taxon>unclassified sequences</taxon>
        <taxon>metagenomes</taxon>
        <taxon>ecological metagenomes</taxon>
    </lineage>
</organism>
<dbReference type="InterPro" id="IPR003439">
    <property type="entry name" value="ABC_transporter-like_ATP-bd"/>
</dbReference>
<dbReference type="InterPro" id="IPR027417">
    <property type="entry name" value="P-loop_NTPase"/>
</dbReference>
<dbReference type="PANTHER" id="PTHR43553:SF27">
    <property type="entry name" value="ENERGY-COUPLING FACTOR TRANSPORTER ATP-BINDING PROTEIN ECFA2"/>
    <property type="match status" value="1"/>
</dbReference>
<keyword evidence="7" id="KW-0472">Membrane</keyword>
<evidence type="ECO:0000256" key="2">
    <source>
        <dbReference type="ARBA" id="ARBA00022448"/>
    </source>
</evidence>
<protein>
    <submittedName>
        <fullName evidence="9">Energy-coupling factor transporter ATP-binding protein EcfA2</fullName>
        <ecNumber evidence="9">3.6.3.-</ecNumber>
    </submittedName>
</protein>
<dbReference type="GO" id="GO:0005524">
    <property type="term" value="F:ATP binding"/>
    <property type="evidence" value="ECO:0007669"/>
    <property type="project" value="UniProtKB-KW"/>
</dbReference>
<keyword evidence="9" id="KW-0378">Hydrolase</keyword>
<dbReference type="SUPFAM" id="SSF52540">
    <property type="entry name" value="P-loop containing nucleoside triphosphate hydrolases"/>
    <property type="match status" value="1"/>
</dbReference>
<dbReference type="EMBL" id="VSSQ01075650">
    <property type="protein sequence ID" value="MPN26200.1"/>
    <property type="molecule type" value="Genomic_DNA"/>
</dbReference>
<dbReference type="InterPro" id="IPR015856">
    <property type="entry name" value="ABC_transpr_CbiO/EcfA_su"/>
</dbReference>
<reference evidence="9" key="1">
    <citation type="submission" date="2019-08" db="EMBL/GenBank/DDBJ databases">
        <authorList>
            <person name="Kucharzyk K."/>
            <person name="Murdoch R.W."/>
            <person name="Higgins S."/>
            <person name="Loffler F."/>
        </authorList>
    </citation>
    <scope>NUCLEOTIDE SEQUENCE</scope>
</reference>
<dbReference type="InterPro" id="IPR050095">
    <property type="entry name" value="ECF_ABC_transporter_ATP-bd"/>
</dbReference>
<dbReference type="PROSITE" id="PS50893">
    <property type="entry name" value="ABC_TRANSPORTER_2"/>
    <property type="match status" value="1"/>
</dbReference>
<accession>A0A645GJ72</accession>
<keyword evidence="6" id="KW-1278">Translocase</keyword>
<keyword evidence="3" id="KW-1003">Cell membrane</keyword>
<dbReference type="CDD" id="cd03225">
    <property type="entry name" value="ABC_cobalt_CbiO_domain1"/>
    <property type="match status" value="1"/>
</dbReference>
<dbReference type="InterPro" id="IPR017871">
    <property type="entry name" value="ABC_transporter-like_CS"/>
</dbReference>
<keyword evidence="5 9" id="KW-0067">ATP-binding</keyword>
<dbReference type="EC" id="3.6.3.-" evidence="9"/>
<feature type="domain" description="ABC transporter" evidence="8">
    <location>
        <begin position="1"/>
        <end position="172"/>
    </location>
</feature>
<comment type="subcellular location">
    <subcellularLocation>
        <location evidence="1">Cell membrane</location>
        <topology evidence="1">Peripheral membrane protein</topology>
    </subcellularLocation>
</comment>
<dbReference type="PANTHER" id="PTHR43553">
    <property type="entry name" value="HEAVY METAL TRANSPORTER"/>
    <property type="match status" value="1"/>
</dbReference>
<dbReference type="Pfam" id="PF00005">
    <property type="entry name" value="ABC_tran"/>
    <property type="match status" value="1"/>
</dbReference>
<evidence type="ECO:0000256" key="1">
    <source>
        <dbReference type="ARBA" id="ARBA00004202"/>
    </source>
</evidence>
<proteinExistence type="predicted"/>
<evidence type="ECO:0000259" key="8">
    <source>
        <dbReference type="PROSITE" id="PS50893"/>
    </source>
</evidence>
<sequence>MLEEGIGILSQDVGYVFQNPFNQNSGIKVTVYEEVAYGLENLGVSRSEIFERVDAVIRLLNIEHLADKHPMKLSGGQCQRVALASVIVMEPEVLIIDEPTSQLDPKGTEDVFKIIDTMKKKGKTTILVEHKIDRIAEYADRVILMDAGSIALDAPVAEALSDKRLMDYGVTLPQCALLGLALREKGFDLNRIPITIPQAKESVAALMEKGGTGNAHS</sequence>
<evidence type="ECO:0000256" key="4">
    <source>
        <dbReference type="ARBA" id="ARBA00022741"/>
    </source>
</evidence>
<dbReference type="GO" id="GO:0016887">
    <property type="term" value="F:ATP hydrolysis activity"/>
    <property type="evidence" value="ECO:0007669"/>
    <property type="project" value="InterPro"/>
</dbReference>
<gene>
    <name evidence="9" type="primary">ecfA2_43</name>
    <name evidence="9" type="ORF">SDC9_173624</name>
</gene>
<evidence type="ECO:0000256" key="5">
    <source>
        <dbReference type="ARBA" id="ARBA00022840"/>
    </source>
</evidence>
<evidence type="ECO:0000256" key="6">
    <source>
        <dbReference type="ARBA" id="ARBA00022967"/>
    </source>
</evidence>
<dbReference type="GO" id="GO:0043190">
    <property type="term" value="C:ATP-binding cassette (ABC) transporter complex"/>
    <property type="evidence" value="ECO:0007669"/>
    <property type="project" value="TreeGrafter"/>
</dbReference>
<dbReference type="Gene3D" id="3.40.50.300">
    <property type="entry name" value="P-loop containing nucleotide triphosphate hydrolases"/>
    <property type="match status" value="1"/>
</dbReference>
<evidence type="ECO:0000313" key="9">
    <source>
        <dbReference type="EMBL" id="MPN26200.1"/>
    </source>
</evidence>
<dbReference type="GO" id="GO:0042626">
    <property type="term" value="F:ATPase-coupled transmembrane transporter activity"/>
    <property type="evidence" value="ECO:0007669"/>
    <property type="project" value="TreeGrafter"/>
</dbReference>
<evidence type="ECO:0000256" key="3">
    <source>
        <dbReference type="ARBA" id="ARBA00022475"/>
    </source>
</evidence>